<name>A0A266Q797_9GAMM</name>
<dbReference type="RefSeq" id="WP_094983584.1">
    <property type="nucleotide sequence ID" value="NZ_NHNI01000001.1"/>
</dbReference>
<evidence type="ECO:0000313" key="2">
    <source>
        <dbReference type="Proteomes" id="UP000216101"/>
    </source>
</evidence>
<sequence length="100" mass="11325">MDNITPLVPDTKSSCVITLDPFQFAFYQQSCIELQSPDGQFLELVGHSVQKDIDENNVCRLQEQVFLLQALCSKIDQEVELPPQAIAGLADIFLRMEKHM</sequence>
<keyword evidence="2" id="KW-1185">Reference proteome</keyword>
<reference evidence="2" key="1">
    <citation type="submission" date="2017-05" db="EMBL/GenBank/DDBJ databases">
        <authorList>
            <person name="Barney B.M."/>
        </authorList>
    </citation>
    <scope>NUCLEOTIDE SEQUENCE [LARGE SCALE GENOMIC DNA]</scope>
    <source>
        <strain evidence="2">PSBB022</strain>
    </source>
</reference>
<proteinExistence type="predicted"/>
<dbReference type="AlphaFoldDB" id="A0A266Q797"/>
<dbReference type="Proteomes" id="UP000216101">
    <property type="component" value="Unassembled WGS sequence"/>
</dbReference>
<evidence type="ECO:0000313" key="1">
    <source>
        <dbReference type="EMBL" id="OZY85738.1"/>
    </source>
</evidence>
<comment type="caution">
    <text evidence="1">The sequence shown here is derived from an EMBL/GenBank/DDBJ whole genome shotgun (WGS) entry which is preliminary data.</text>
</comment>
<dbReference type="EMBL" id="NHNI01000001">
    <property type="protein sequence ID" value="OZY85738.1"/>
    <property type="molecule type" value="Genomic_DNA"/>
</dbReference>
<gene>
    <name evidence="1" type="ORF">CBP51_01415</name>
</gene>
<organism evidence="1 2">
    <name type="scientific">Cellvibrio mixtus</name>
    <dbReference type="NCBI Taxonomy" id="39650"/>
    <lineage>
        <taxon>Bacteria</taxon>
        <taxon>Pseudomonadati</taxon>
        <taxon>Pseudomonadota</taxon>
        <taxon>Gammaproteobacteria</taxon>
        <taxon>Cellvibrionales</taxon>
        <taxon>Cellvibrionaceae</taxon>
        <taxon>Cellvibrio</taxon>
    </lineage>
</organism>
<protein>
    <submittedName>
        <fullName evidence="1">Uncharacterized protein</fullName>
    </submittedName>
</protein>
<accession>A0A266Q797</accession>